<feature type="transmembrane region" description="Helical" evidence="1">
    <location>
        <begin position="142"/>
        <end position="161"/>
    </location>
</feature>
<dbReference type="Pfam" id="PF04403">
    <property type="entry name" value="PqiA"/>
    <property type="match status" value="1"/>
</dbReference>
<comment type="caution">
    <text evidence="2">The sequence shown here is derived from an EMBL/GenBank/DDBJ whole genome shotgun (WGS) entry which is preliminary data.</text>
</comment>
<sequence>MDGREQADTRDNPHGTGGAMARALLILGIILFPPGIMLPLFEAQSLIVFKVSYSILDTIAALIGAREPVLALLIATFSLGTPLLKVSMLIAIHRLPPSRVSPLAMRWIELLGKWSFTDVVVVALAIVIWSNEALSTAASQPGLWFFAASALSLMLASGVMARDLRERGVGQAAGGYE</sequence>
<dbReference type="Proteomes" id="UP001596024">
    <property type="component" value="Unassembled WGS sequence"/>
</dbReference>
<dbReference type="EMBL" id="JBHSGQ010000001">
    <property type="protein sequence ID" value="MFC4723662.1"/>
    <property type="molecule type" value="Genomic_DNA"/>
</dbReference>
<reference evidence="3" key="1">
    <citation type="journal article" date="2019" name="Int. J. Syst. Evol. Microbiol.">
        <title>The Global Catalogue of Microorganisms (GCM) 10K type strain sequencing project: providing services to taxonomists for standard genome sequencing and annotation.</title>
        <authorList>
            <consortium name="The Broad Institute Genomics Platform"/>
            <consortium name="The Broad Institute Genome Sequencing Center for Infectious Disease"/>
            <person name="Wu L."/>
            <person name="Ma J."/>
        </authorList>
    </citation>
    <scope>NUCLEOTIDE SEQUENCE [LARGE SCALE GENOMIC DNA]</scope>
    <source>
        <strain evidence="3">CCUG 62981</strain>
    </source>
</reference>
<dbReference type="InterPro" id="IPR007498">
    <property type="entry name" value="PqiA-like"/>
</dbReference>
<keyword evidence="1" id="KW-1133">Transmembrane helix</keyword>
<keyword evidence="1" id="KW-0472">Membrane</keyword>
<accession>A0ABV9N5R1</accession>
<gene>
    <name evidence="2" type="ORF">ACFPB0_00010</name>
</gene>
<feature type="transmembrane region" description="Helical" evidence="1">
    <location>
        <begin position="20"/>
        <end position="40"/>
    </location>
</feature>
<proteinExistence type="predicted"/>
<feature type="transmembrane region" description="Helical" evidence="1">
    <location>
        <begin position="111"/>
        <end position="130"/>
    </location>
</feature>
<evidence type="ECO:0000256" key="1">
    <source>
        <dbReference type="SAM" id="Phobius"/>
    </source>
</evidence>
<dbReference type="RefSeq" id="WP_371394328.1">
    <property type="nucleotide sequence ID" value="NZ_CP163421.1"/>
</dbReference>
<keyword evidence="3" id="KW-1185">Reference proteome</keyword>
<evidence type="ECO:0000313" key="3">
    <source>
        <dbReference type="Proteomes" id="UP001596024"/>
    </source>
</evidence>
<protein>
    <submittedName>
        <fullName evidence="2">Paraquat-inducible protein A</fullName>
    </submittedName>
</protein>
<organism evidence="2 3">
    <name type="scientific">Glycocaulis abyssi</name>
    <dbReference type="NCBI Taxonomy" id="1433403"/>
    <lineage>
        <taxon>Bacteria</taxon>
        <taxon>Pseudomonadati</taxon>
        <taxon>Pseudomonadota</taxon>
        <taxon>Alphaproteobacteria</taxon>
        <taxon>Maricaulales</taxon>
        <taxon>Maricaulaceae</taxon>
        <taxon>Glycocaulis</taxon>
    </lineage>
</organism>
<evidence type="ECO:0000313" key="2">
    <source>
        <dbReference type="EMBL" id="MFC4723662.1"/>
    </source>
</evidence>
<name>A0ABV9N5R1_9PROT</name>
<feature type="transmembrane region" description="Helical" evidence="1">
    <location>
        <begin position="47"/>
        <end position="65"/>
    </location>
</feature>
<feature type="transmembrane region" description="Helical" evidence="1">
    <location>
        <begin position="71"/>
        <end position="91"/>
    </location>
</feature>
<keyword evidence="1" id="KW-0812">Transmembrane</keyword>